<keyword evidence="4" id="KW-0233">DNA recombination</keyword>
<accession>A0A2W0CKI5</accession>
<evidence type="ECO:0000256" key="5">
    <source>
        <dbReference type="PROSITE-ProRule" id="PRU01248"/>
    </source>
</evidence>
<dbReference type="Proteomes" id="UP000247459">
    <property type="component" value="Unassembled WGS sequence"/>
</dbReference>
<dbReference type="Pfam" id="PF00589">
    <property type="entry name" value="Phage_integrase"/>
    <property type="match status" value="1"/>
</dbReference>
<dbReference type="RefSeq" id="WP_181429851.1">
    <property type="nucleotide sequence ID" value="NZ_PRLG01000020.1"/>
</dbReference>
<dbReference type="InterPro" id="IPR013762">
    <property type="entry name" value="Integrase-like_cat_sf"/>
</dbReference>
<evidence type="ECO:0000256" key="4">
    <source>
        <dbReference type="ARBA" id="ARBA00023172"/>
    </source>
</evidence>
<evidence type="ECO:0000256" key="2">
    <source>
        <dbReference type="ARBA" id="ARBA00022908"/>
    </source>
</evidence>
<dbReference type="Pfam" id="PF02899">
    <property type="entry name" value="Phage_int_SAM_1"/>
    <property type="match status" value="1"/>
</dbReference>
<sequence length="346" mass="40439">MIQTNNVVTLHTNRVYDDIITFIKKFESKHTRSNYERNIRNFFLWLPINKKIEHLNVDDIQVRNADIIRYQTYLKEHEADYANITINNYIAAIQSLYEFFEINEYPVNSKHTKVDSLSDDVEHAGALYLNEAEEMARLIMNDRKQGQEKSAFIRMAYTTSFRKSSLRALEWGDIKLNPNGNHYLVTTVGKGNKKHTMPISVDLYNELLKIKEKPYYKKYNDNKIFHLSPTTIQSMMKRLKDQMGILPERNVKFHSLRNVAAGFGTLEEAKKHLNHSSIATTQIYRSHATEDYSNSISLRLEEKIDDNIFKELTKDQLIQLILNQGYGTITQMKKEAQEMLISKSES</sequence>
<dbReference type="GO" id="GO:0004781">
    <property type="term" value="F:sulfate adenylyltransferase (ATP) activity"/>
    <property type="evidence" value="ECO:0007669"/>
    <property type="project" value="UniProtKB-EC"/>
</dbReference>
<dbReference type="PROSITE" id="PS51898">
    <property type="entry name" value="TYR_RECOMBINASE"/>
    <property type="match status" value="1"/>
</dbReference>
<evidence type="ECO:0000259" key="7">
    <source>
        <dbReference type="PROSITE" id="PS51900"/>
    </source>
</evidence>
<dbReference type="Gene3D" id="1.10.150.130">
    <property type="match status" value="1"/>
</dbReference>
<evidence type="ECO:0000256" key="1">
    <source>
        <dbReference type="ARBA" id="ARBA00008857"/>
    </source>
</evidence>
<gene>
    <name evidence="8" type="primary">yopP</name>
    <name evidence="8" type="ORF">PIL02S_03489</name>
</gene>
<dbReference type="AlphaFoldDB" id="A0A2W0CKI5"/>
<evidence type="ECO:0000313" key="8">
    <source>
        <dbReference type="EMBL" id="PYY28338.1"/>
    </source>
</evidence>
<dbReference type="GO" id="GO:0006310">
    <property type="term" value="P:DNA recombination"/>
    <property type="evidence" value="ECO:0007669"/>
    <property type="project" value="UniProtKB-KW"/>
</dbReference>
<feature type="domain" description="Tyr recombinase" evidence="6">
    <location>
        <begin position="122"/>
        <end position="298"/>
    </location>
</feature>
<comment type="caution">
    <text evidence="8">The sequence shown here is derived from an EMBL/GenBank/DDBJ whole genome shotgun (WGS) entry which is preliminary data.</text>
</comment>
<evidence type="ECO:0000256" key="3">
    <source>
        <dbReference type="ARBA" id="ARBA00023125"/>
    </source>
</evidence>
<evidence type="ECO:0000313" key="9">
    <source>
        <dbReference type="Proteomes" id="UP000247459"/>
    </source>
</evidence>
<dbReference type="PANTHER" id="PTHR30349">
    <property type="entry name" value="PHAGE INTEGRASE-RELATED"/>
    <property type="match status" value="1"/>
</dbReference>
<organism evidence="8 9">
    <name type="scientific">Paenibacillus illinoisensis</name>
    <dbReference type="NCBI Taxonomy" id="59845"/>
    <lineage>
        <taxon>Bacteria</taxon>
        <taxon>Bacillati</taxon>
        <taxon>Bacillota</taxon>
        <taxon>Bacilli</taxon>
        <taxon>Bacillales</taxon>
        <taxon>Paenibacillaceae</taxon>
        <taxon>Paenibacillus</taxon>
    </lineage>
</organism>
<proteinExistence type="inferred from homology"/>
<dbReference type="InterPro" id="IPR044068">
    <property type="entry name" value="CB"/>
</dbReference>
<dbReference type="CDD" id="cd00397">
    <property type="entry name" value="DNA_BRE_C"/>
    <property type="match status" value="1"/>
</dbReference>
<evidence type="ECO:0000259" key="6">
    <source>
        <dbReference type="PROSITE" id="PS51898"/>
    </source>
</evidence>
<dbReference type="InterPro" id="IPR004107">
    <property type="entry name" value="Integrase_SAM-like_N"/>
</dbReference>
<reference evidence="8 9" key="1">
    <citation type="submission" date="2018-01" db="EMBL/GenBank/DDBJ databases">
        <title>Genome sequence of the PGP bacterium Paenibacillus illinoisensis E3.</title>
        <authorList>
            <person name="Rolli E."/>
            <person name="Marasco R."/>
            <person name="Bessem C."/>
            <person name="Michoud G."/>
            <person name="Gaiarsa S."/>
            <person name="Borin S."/>
            <person name="Daffonchio D."/>
        </authorList>
    </citation>
    <scope>NUCLEOTIDE SEQUENCE [LARGE SCALE GENOMIC DNA]</scope>
    <source>
        <strain evidence="8 9">E3</strain>
    </source>
</reference>
<feature type="domain" description="Core-binding (CB)" evidence="7">
    <location>
        <begin position="17"/>
        <end position="101"/>
    </location>
</feature>
<name>A0A2W0CKI5_9BACL</name>
<comment type="similarity">
    <text evidence="1">Belongs to the 'phage' integrase family.</text>
</comment>
<dbReference type="Gene3D" id="1.10.443.10">
    <property type="entry name" value="Intergrase catalytic core"/>
    <property type="match status" value="1"/>
</dbReference>
<dbReference type="PANTHER" id="PTHR30349:SF64">
    <property type="entry name" value="PROPHAGE INTEGRASE INTD-RELATED"/>
    <property type="match status" value="1"/>
</dbReference>
<dbReference type="PROSITE" id="PS51900">
    <property type="entry name" value="CB"/>
    <property type="match status" value="1"/>
</dbReference>
<dbReference type="EC" id="2.7.7.4" evidence="8"/>
<dbReference type="InterPro" id="IPR011010">
    <property type="entry name" value="DNA_brk_join_enz"/>
</dbReference>
<dbReference type="GO" id="GO:0015074">
    <property type="term" value="P:DNA integration"/>
    <property type="evidence" value="ECO:0007669"/>
    <property type="project" value="UniProtKB-KW"/>
</dbReference>
<dbReference type="SUPFAM" id="SSF56349">
    <property type="entry name" value="DNA breaking-rejoining enzymes"/>
    <property type="match status" value="1"/>
</dbReference>
<dbReference type="InterPro" id="IPR010998">
    <property type="entry name" value="Integrase_recombinase_N"/>
</dbReference>
<keyword evidence="8" id="KW-0808">Transferase</keyword>
<dbReference type="InterPro" id="IPR002104">
    <property type="entry name" value="Integrase_catalytic"/>
</dbReference>
<keyword evidence="2" id="KW-0229">DNA integration</keyword>
<keyword evidence="3 5" id="KW-0238">DNA-binding</keyword>
<dbReference type="InterPro" id="IPR050090">
    <property type="entry name" value="Tyrosine_recombinase_XerCD"/>
</dbReference>
<keyword evidence="8" id="KW-0548">Nucleotidyltransferase</keyword>
<dbReference type="GO" id="GO:0003677">
    <property type="term" value="F:DNA binding"/>
    <property type="evidence" value="ECO:0007669"/>
    <property type="project" value="UniProtKB-UniRule"/>
</dbReference>
<protein>
    <submittedName>
        <fullName evidence="8">SPBc2 prophage-derived probable integrase-recombinase YopP</fullName>
        <ecNumber evidence="8">2.7.7.4</ecNumber>
    </submittedName>
</protein>
<dbReference type="EMBL" id="PRLG01000020">
    <property type="protein sequence ID" value="PYY28338.1"/>
    <property type="molecule type" value="Genomic_DNA"/>
</dbReference>